<evidence type="ECO:0000313" key="5">
    <source>
        <dbReference type="Proteomes" id="UP001159405"/>
    </source>
</evidence>
<reference evidence="4 5" key="1">
    <citation type="submission" date="2022-05" db="EMBL/GenBank/DDBJ databases">
        <authorList>
            <consortium name="Genoscope - CEA"/>
            <person name="William W."/>
        </authorList>
    </citation>
    <scope>NUCLEOTIDE SEQUENCE [LARGE SCALE GENOMIC DNA]</scope>
</reference>
<dbReference type="Gene3D" id="2.60.120.290">
    <property type="entry name" value="Spermadhesin, CUB domain"/>
    <property type="match status" value="1"/>
</dbReference>
<proteinExistence type="predicted"/>
<keyword evidence="1" id="KW-1015">Disulfide bond</keyword>
<dbReference type="SUPFAM" id="SSF49854">
    <property type="entry name" value="Spermadhesin, CUB domain"/>
    <property type="match status" value="1"/>
</dbReference>
<dbReference type="InterPro" id="IPR035914">
    <property type="entry name" value="Sperma_CUB_dom_sf"/>
</dbReference>
<evidence type="ECO:0000256" key="2">
    <source>
        <dbReference type="PROSITE-ProRule" id="PRU00059"/>
    </source>
</evidence>
<dbReference type="Proteomes" id="UP001159405">
    <property type="component" value="Unassembled WGS sequence"/>
</dbReference>
<evidence type="ECO:0000313" key="4">
    <source>
        <dbReference type="EMBL" id="CAH3160115.1"/>
    </source>
</evidence>
<dbReference type="EMBL" id="CALNXK010000115">
    <property type="protein sequence ID" value="CAH3160115.1"/>
    <property type="molecule type" value="Genomic_DNA"/>
</dbReference>
<feature type="domain" description="CUB" evidence="3">
    <location>
        <begin position="43"/>
        <end position="163"/>
    </location>
</feature>
<dbReference type="InterPro" id="IPR000859">
    <property type="entry name" value="CUB_dom"/>
</dbReference>
<comment type="caution">
    <text evidence="2">Lacks conserved residue(s) required for the propagation of feature annotation.</text>
</comment>
<keyword evidence="5" id="KW-1185">Reference proteome</keyword>
<accession>A0ABN8Q9L8</accession>
<organism evidence="4 5">
    <name type="scientific">Porites lobata</name>
    <dbReference type="NCBI Taxonomy" id="104759"/>
    <lineage>
        <taxon>Eukaryota</taxon>
        <taxon>Metazoa</taxon>
        <taxon>Cnidaria</taxon>
        <taxon>Anthozoa</taxon>
        <taxon>Hexacorallia</taxon>
        <taxon>Scleractinia</taxon>
        <taxon>Fungiina</taxon>
        <taxon>Poritidae</taxon>
        <taxon>Porites</taxon>
    </lineage>
</organism>
<comment type="caution">
    <text evidence="4">The sequence shown here is derived from an EMBL/GenBank/DDBJ whole genome shotgun (WGS) entry which is preliminary data.</text>
</comment>
<dbReference type="Pfam" id="PF00431">
    <property type="entry name" value="CUB"/>
    <property type="match status" value="1"/>
</dbReference>
<feature type="non-terminal residue" evidence="4">
    <location>
        <position position="1"/>
    </location>
</feature>
<dbReference type="PROSITE" id="PS01180">
    <property type="entry name" value="CUB"/>
    <property type="match status" value="1"/>
</dbReference>
<dbReference type="CDD" id="cd00041">
    <property type="entry name" value="CUB"/>
    <property type="match status" value="1"/>
</dbReference>
<gene>
    <name evidence="4" type="ORF">PLOB_00003940</name>
</gene>
<dbReference type="PANTHER" id="PTHR24255">
    <property type="entry name" value="COMPLEMENT COMPONENT 1, S SUBCOMPONENT-RELATED"/>
    <property type="match status" value="1"/>
</dbReference>
<protein>
    <recommendedName>
        <fullName evidence="3">CUB domain-containing protein</fullName>
    </recommendedName>
</protein>
<evidence type="ECO:0000259" key="3">
    <source>
        <dbReference type="PROSITE" id="PS01180"/>
    </source>
</evidence>
<dbReference type="SMART" id="SM00042">
    <property type="entry name" value="CUB"/>
    <property type="match status" value="1"/>
</dbReference>
<name>A0ABN8Q9L8_9CNID</name>
<sequence length="171" mass="19363">IATGKLIDSAYPPSPRPSEQHLNITFYLNRTMKFVFALSLMLCYSSAQSADSRCGSVVNNTLTSPGFPTPYPNNIRCVYNVSIPSRKALKITFSKFSLEPSPRCRYDYLRIVDDENRTLGTYCGRKLSGKAVLVNGNYALITFHSHRYVFQEYPGFQLTISFTENQNGMFK</sequence>
<dbReference type="PANTHER" id="PTHR24255:SF31">
    <property type="entry name" value="CUBILIN-LIKE PROTEIN"/>
    <property type="match status" value="1"/>
</dbReference>
<evidence type="ECO:0000256" key="1">
    <source>
        <dbReference type="ARBA" id="ARBA00023157"/>
    </source>
</evidence>